<dbReference type="AlphaFoldDB" id="A0A1H5CWZ3"/>
<keyword evidence="2" id="KW-1185">Reference proteome</keyword>
<evidence type="ECO:0000313" key="1">
    <source>
        <dbReference type="EMBL" id="SED70978.1"/>
    </source>
</evidence>
<evidence type="ECO:0000313" key="2">
    <source>
        <dbReference type="Proteomes" id="UP000199220"/>
    </source>
</evidence>
<dbReference type="Proteomes" id="UP000199220">
    <property type="component" value="Unassembled WGS sequence"/>
</dbReference>
<dbReference type="NCBIfam" id="NF040618">
    <property type="entry name" value="PPA1309_fam"/>
    <property type="match status" value="1"/>
</dbReference>
<gene>
    <name evidence="1" type="ORF">SAMN04488554_0493</name>
</gene>
<dbReference type="STRING" id="648782.SAMN04488554_0493"/>
<reference evidence="2" key="1">
    <citation type="submission" date="2016-10" db="EMBL/GenBank/DDBJ databases">
        <authorList>
            <person name="Varghese N."/>
            <person name="Submissions S."/>
        </authorList>
    </citation>
    <scope>NUCLEOTIDE SEQUENCE [LARGE SCALE GENOMIC DNA]</scope>
    <source>
        <strain evidence="2">DSM 21368</strain>
    </source>
</reference>
<dbReference type="InterPro" id="IPR047681">
    <property type="entry name" value="PPA1309-like"/>
</dbReference>
<proteinExistence type="predicted"/>
<organism evidence="1 2">
    <name type="scientific">Ruania alba</name>
    <dbReference type="NCBI Taxonomy" id="648782"/>
    <lineage>
        <taxon>Bacteria</taxon>
        <taxon>Bacillati</taxon>
        <taxon>Actinomycetota</taxon>
        <taxon>Actinomycetes</taxon>
        <taxon>Micrococcales</taxon>
        <taxon>Ruaniaceae</taxon>
        <taxon>Ruania</taxon>
    </lineage>
</organism>
<sequence>MKFRTPRTDCDHRVMTSELNAATRALALATVEIERHVGTRGWDGPIAVFSLVRSSRIVATSPELADQLPEGAAEDPEHLTSIEQDGLPEADTLEDLLAQLAWPETVDGAAIVVERMVVPPEAEADMPSDPEEGLAYLMAHPERQDMRIAVGVLRSGDTWCALRSRANDSDDAVAGGPDAVPGLAEALASTLR</sequence>
<name>A0A1H5CWZ3_9MICO</name>
<protein>
    <submittedName>
        <fullName evidence="1">Uncharacterized protein</fullName>
    </submittedName>
</protein>
<dbReference type="EMBL" id="FNTX01000001">
    <property type="protein sequence ID" value="SED70978.1"/>
    <property type="molecule type" value="Genomic_DNA"/>
</dbReference>
<accession>A0A1H5CWZ3</accession>